<dbReference type="PANTHER" id="PTHR30614:SF20">
    <property type="entry name" value="GLUTAMINE TRANSPORT SYSTEM PERMEASE PROTEIN GLNP"/>
    <property type="match status" value="1"/>
</dbReference>
<dbReference type="FunFam" id="1.10.3720.10:FF:000006">
    <property type="entry name" value="Glutamate/aspartate ABC transporter, permease protein GltK"/>
    <property type="match status" value="1"/>
</dbReference>
<evidence type="ECO:0000256" key="1">
    <source>
        <dbReference type="ARBA" id="ARBA00003159"/>
    </source>
</evidence>
<sequence>MGYEWDFGIVLRNADLLLLGLANTLKVTGLALAFGLPLGLALALGRLSPRRWLRAPVGLVVEFFRSTPPIVQLFWFFFALPLLTGIEIDPFRASVLTFSIQSSAFFAEVFRGGIVSIERGQWEAAKAIGMARGQALRRVVLPQAVKRMIPAFLERVIELMKTTTLVATVSYADLLYQANNIAQRTYRPLEVFTVAAVLYFVVLFPLSLSVRGLERRLARSGETTAH</sequence>
<comment type="function">
    <text evidence="1">Part of the binding-protein-dependent transport system for glutamine; probably responsible for the translocation of the substrate across the membrane.</text>
</comment>
<evidence type="ECO:0000256" key="11">
    <source>
        <dbReference type="ARBA" id="ARBA00062718"/>
    </source>
</evidence>
<dbReference type="SUPFAM" id="SSF161098">
    <property type="entry name" value="MetI-like"/>
    <property type="match status" value="1"/>
</dbReference>
<evidence type="ECO:0000256" key="12">
    <source>
        <dbReference type="ARBA" id="ARBA00073645"/>
    </source>
</evidence>
<keyword evidence="5" id="KW-1003">Cell membrane</keyword>
<comment type="subcellular location">
    <subcellularLocation>
        <location evidence="2">Cell inner membrane</location>
        <topology evidence="2">Multi-pass membrane protein</topology>
    </subcellularLocation>
    <subcellularLocation>
        <location evidence="13">Cell membrane</location>
        <topology evidence="13">Multi-pass membrane protein</topology>
    </subcellularLocation>
</comment>
<dbReference type="Proteomes" id="UP000192917">
    <property type="component" value="Unassembled WGS sequence"/>
</dbReference>
<dbReference type="NCBIfam" id="TIGR01726">
    <property type="entry name" value="HEQRo_perm_3TM"/>
    <property type="match status" value="1"/>
</dbReference>
<dbReference type="GO" id="GO:0022857">
    <property type="term" value="F:transmembrane transporter activity"/>
    <property type="evidence" value="ECO:0007669"/>
    <property type="project" value="InterPro"/>
</dbReference>
<dbReference type="PANTHER" id="PTHR30614">
    <property type="entry name" value="MEMBRANE COMPONENT OF AMINO ACID ABC TRANSPORTER"/>
    <property type="match status" value="1"/>
</dbReference>
<evidence type="ECO:0000256" key="6">
    <source>
        <dbReference type="ARBA" id="ARBA00022692"/>
    </source>
</evidence>
<comment type="subunit">
    <text evidence="11">The complex is composed of two ATP-binding proteins (GltL), two transmembrane proteins (GltJ and GltK) and a solute-binding protein (GltI).</text>
</comment>
<evidence type="ECO:0000313" key="15">
    <source>
        <dbReference type="EMBL" id="SME88441.1"/>
    </source>
</evidence>
<evidence type="ECO:0000256" key="8">
    <source>
        <dbReference type="ARBA" id="ARBA00022989"/>
    </source>
</evidence>
<evidence type="ECO:0000256" key="7">
    <source>
        <dbReference type="ARBA" id="ARBA00022970"/>
    </source>
</evidence>
<keyword evidence="9 13" id="KW-0472">Membrane</keyword>
<evidence type="ECO:0000256" key="2">
    <source>
        <dbReference type="ARBA" id="ARBA00004429"/>
    </source>
</evidence>
<evidence type="ECO:0000256" key="9">
    <source>
        <dbReference type="ARBA" id="ARBA00023136"/>
    </source>
</evidence>
<dbReference type="GO" id="GO:0043190">
    <property type="term" value="C:ATP-binding cassette (ABC) transporter complex"/>
    <property type="evidence" value="ECO:0007669"/>
    <property type="project" value="InterPro"/>
</dbReference>
<evidence type="ECO:0000259" key="14">
    <source>
        <dbReference type="PROSITE" id="PS50928"/>
    </source>
</evidence>
<organism evidence="15 16">
    <name type="scientific">Tistlia consotensis USBA 355</name>
    <dbReference type="NCBI Taxonomy" id="560819"/>
    <lineage>
        <taxon>Bacteria</taxon>
        <taxon>Pseudomonadati</taxon>
        <taxon>Pseudomonadota</taxon>
        <taxon>Alphaproteobacteria</taxon>
        <taxon>Rhodospirillales</taxon>
        <taxon>Rhodovibrionaceae</taxon>
        <taxon>Tistlia</taxon>
    </lineage>
</organism>
<evidence type="ECO:0000256" key="10">
    <source>
        <dbReference type="ARBA" id="ARBA00060298"/>
    </source>
</evidence>
<name>A0A1Y6B3Q9_9PROT</name>
<keyword evidence="6 13" id="KW-0812">Transmembrane</keyword>
<dbReference type="GO" id="GO:0006865">
    <property type="term" value="P:amino acid transport"/>
    <property type="evidence" value="ECO:0007669"/>
    <property type="project" value="UniProtKB-KW"/>
</dbReference>
<reference evidence="15 16" key="1">
    <citation type="submission" date="2017-04" db="EMBL/GenBank/DDBJ databases">
        <authorList>
            <person name="Afonso C.L."/>
            <person name="Miller P.J."/>
            <person name="Scott M.A."/>
            <person name="Spackman E."/>
            <person name="Goraichik I."/>
            <person name="Dimitrov K.M."/>
            <person name="Suarez D.L."/>
            <person name="Swayne D.E."/>
        </authorList>
    </citation>
    <scope>NUCLEOTIDE SEQUENCE [LARGE SCALE GENOMIC DNA]</scope>
    <source>
        <strain evidence="15 16">USBA 355</strain>
    </source>
</reference>
<keyword evidence="16" id="KW-1185">Reference proteome</keyword>
<dbReference type="RefSeq" id="WP_085120462.1">
    <property type="nucleotide sequence ID" value="NZ_FWZX01000001.1"/>
</dbReference>
<dbReference type="Pfam" id="PF00528">
    <property type="entry name" value="BPD_transp_1"/>
    <property type="match status" value="1"/>
</dbReference>
<dbReference type="Gene3D" id="1.10.3720.10">
    <property type="entry name" value="MetI-like"/>
    <property type="match status" value="1"/>
</dbReference>
<proteinExistence type="inferred from homology"/>
<gene>
    <name evidence="15" type="ORF">SAMN05428998_10195</name>
</gene>
<keyword evidence="4 13" id="KW-0813">Transport</keyword>
<comment type="similarity">
    <text evidence="3">Belongs to the binding-protein-dependent transport system permease family. HisMQ subfamily.</text>
</comment>
<evidence type="ECO:0000256" key="3">
    <source>
        <dbReference type="ARBA" id="ARBA00010072"/>
    </source>
</evidence>
<dbReference type="InterPro" id="IPR035906">
    <property type="entry name" value="MetI-like_sf"/>
</dbReference>
<feature type="transmembrane region" description="Helical" evidence="13">
    <location>
        <begin position="191"/>
        <end position="210"/>
    </location>
</feature>
<dbReference type="EMBL" id="FWZX01000001">
    <property type="protein sequence ID" value="SME88441.1"/>
    <property type="molecule type" value="Genomic_DNA"/>
</dbReference>
<evidence type="ECO:0000256" key="4">
    <source>
        <dbReference type="ARBA" id="ARBA00022448"/>
    </source>
</evidence>
<keyword evidence="7" id="KW-0029">Amino-acid transport</keyword>
<keyword evidence="8 13" id="KW-1133">Transmembrane helix</keyword>
<protein>
    <recommendedName>
        <fullName evidence="12">Glutamate/aspartate import permease protein GltK</fullName>
    </recommendedName>
</protein>
<dbReference type="PROSITE" id="PS50928">
    <property type="entry name" value="ABC_TM1"/>
    <property type="match status" value="1"/>
</dbReference>
<dbReference type="InterPro" id="IPR000515">
    <property type="entry name" value="MetI-like"/>
</dbReference>
<accession>A0A1Y6B3Q9</accession>
<feature type="domain" description="ABC transmembrane type-1" evidence="14">
    <location>
        <begin position="21"/>
        <end position="210"/>
    </location>
</feature>
<dbReference type="InterPro" id="IPR043429">
    <property type="entry name" value="ArtM/GltK/GlnP/TcyL/YhdX-like"/>
</dbReference>
<dbReference type="InterPro" id="IPR010065">
    <property type="entry name" value="AA_ABC_transptr_permease_3TM"/>
</dbReference>
<feature type="transmembrane region" description="Helical" evidence="13">
    <location>
        <begin position="27"/>
        <end position="48"/>
    </location>
</feature>
<evidence type="ECO:0000313" key="16">
    <source>
        <dbReference type="Proteomes" id="UP000192917"/>
    </source>
</evidence>
<dbReference type="AlphaFoldDB" id="A0A1Y6B3Q9"/>
<evidence type="ECO:0000256" key="5">
    <source>
        <dbReference type="ARBA" id="ARBA00022475"/>
    </source>
</evidence>
<evidence type="ECO:0000256" key="13">
    <source>
        <dbReference type="RuleBase" id="RU363032"/>
    </source>
</evidence>
<dbReference type="CDD" id="cd06261">
    <property type="entry name" value="TM_PBP2"/>
    <property type="match status" value="1"/>
</dbReference>
<dbReference type="STRING" id="560819.SAMN05428998_10195"/>
<comment type="function">
    <text evidence="10">Part of the ABC transporter complex GltIJKL involved in glutamate and aspartate uptake. Probably responsible for the translocation of the substrate across the membrane.</text>
</comment>